<protein>
    <submittedName>
        <fullName evidence="1">Uncharacterized protein</fullName>
    </submittedName>
</protein>
<evidence type="ECO:0000313" key="2">
    <source>
        <dbReference type="Proteomes" id="UP000019487"/>
    </source>
</evidence>
<sequence>MNADFGIQIESHSAANLQVPSFTFDRAPFDGGLGGLEIHLAAKSEHDRKHTEINKMDFQSAKCTVLCSKSKSRLRQVITYRNIMWWWWWWWWWICQIQLENQIIPTHMVLLVGAMVTIQFNTKAKVHRLGVYSKKLFLSKGLGPGLSWPNSPHFLHRCSAGHKRSQSLGAGAGAGTMKADLNIFYDAPIYPGYKEANLLRGLDTDLIGGVRRLGYMPGNSIAPPRLLQVRRQQIEAFEEIDRNSSLETMVAVLSWTFLIILTAMPNKDRPDQVLVQDVARPPINVMTAQERGVSAQYLNRRGRRDAQFGRDVDE</sequence>
<keyword evidence="2" id="KW-1185">Reference proteome</keyword>
<reference evidence="1 2" key="1">
    <citation type="journal article" date="2014" name="Genome Announc.">
        <title>Draft genome sequence of Sclerotinia borealis, a psychrophilic plant pathogenic fungus.</title>
        <authorList>
            <person name="Mardanov A.V."/>
            <person name="Beletsky A.V."/>
            <person name="Kadnikov V.V."/>
            <person name="Ignatov A.N."/>
            <person name="Ravin N.V."/>
        </authorList>
    </citation>
    <scope>NUCLEOTIDE SEQUENCE [LARGE SCALE GENOMIC DNA]</scope>
    <source>
        <strain evidence="2">F-4157</strain>
    </source>
</reference>
<dbReference type="AlphaFoldDB" id="W9CN33"/>
<dbReference type="EMBL" id="AYSA01000095">
    <property type="protein sequence ID" value="ESZ97256.1"/>
    <property type="molecule type" value="Genomic_DNA"/>
</dbReference>
<proteinExistence type="predicted"/>
<name>W9CN33_SCLBF</name>
<evidence type="ECO:0000313" key="1">
    <source>
        <dbReference type="EMBL" id="ESZ97256.1"/>
    </source>
</evidence>
<organism evidence="1 2">
    <name type="scientific">Sclerotinia borealis (strain F-4128)</name>
    <dbReference type="NCBI Taxonomy" id="1432307"/>
    <lineage>
        <taxon>Eukaryota</taxon>
        <taxon>Fungi</taxon>
        <taxon>Dikarya</taxon>
        <taxon>Ascomycota</taxon>
        <taxon>Pezizomycotina</taxon>
        <taxon>Leotiomycetes</taxon>
        <taxon>Helotiales</taxon>
        <taxon>Sclerotiniaceae</taxon>
        <taxon>Sclerotinia</taxon>
    </lineage>
</organism>
<dbReference type="Proteomes" id="UP000019487">
    <property type="component" value="Unassembled WGS sequence"/>
</dbReference>
<gene>
    <name evidence="1" type="ORF">SBOR_2379</name>
</gene>
<dbReference type="HOGENOM" id="CLU_886129_0_0_1"/>
<accession>W9CN33</accession>
<comment type="caution">
    <text evidence="1">The sequence shown here is derived from an EMBL/GenBank/DDBJ whole genome shotgun (WGS) entry which is preliminary data.</text>
</comment>